<dbReference type="InterPro" id="IPR006158">
    <property type="entry name" value="Cobalamin-bd"/>
</dbReference>
<evidence type="ECO:0000259" key="4">
    <source>
        <dbReference type="PROSITE" id="PS51337"/>
    </source>
</evidence>
<evidence type="ECO:0000256" key="1">
    <source>
        <dbReference type="ARBA" id="ARBA00022723"/>
    </source>
</evidence>
<dbReference type="PROSITE" id="PS51332">
    <property type="entry name" value="B12_BINDING"/>
    <property type="match status" value="1"/>
</dbReference>
<keyword evidence="6" id="KW-1185">Reference proteome</keyword>
<dbReference type="Gene3D" id="3.40.50.280">
    <property type="entry name" value="Cobalamin-binding domain"/>
    <property type="match status" value="1"/>
</dbReference>
<evidence type="ECO:0000313" key="6">
    <source>
        <dbReference type="Proteomes" id="UP001652442"/>
    </source>
</evidence>
<dbReference type="Proteomes" id="UP001652442">
    <property type="component" value="Unassembled WGS sequence"/>
</dbReference>
<dbReference type="SMART" id="SM01018">
    <property type="entry name" value="B12-binding_2"/>
    <property type="match status" value="1"/>
</dbReference>
<dbReference type="InterPro" id="IPR050554">
    <property type="entry name" value="Met_Synthase/Corrinoid"/>
</dbReference>
<keyword evidence="2" id="KW-0170">Cobalt</keyword>
<name>A0ABT2TL77_9FIRM</name>
<dbReference type="PANTHER" id="PTHR45833:SF1">
    <property type="entry name" value="METHIONINE SYNTHASE"/>
    <property type="match status" value="1"/>
</dbReference>
<reference evidence="5 6" key="1">
    <citation type="journal article" date="2021" name="ISME Commun">
        <title>Automated analysis of genomic sequences facilitates high-throughput and comprehensive description of bacteria.</title>
        <authorList>
            <person name="Hitch T.C.A."/>
        </authorList>
    </citation>
    <scope>NUCLEOTIDE SEQUENCE [LARGE SCALE GENOMIC DNA]</scope>
    <source>
        <strain evidence="5 6">Sanger_109</strain>
    </source>
</reference>
<feature type="domain" description="B12-binding" evidence="3">
    <location>
        <begin position="92"/>
        <end position="223"/>
    </location>
</feature>
<evidence type="ECO:0000313" key="5">
    <source>
        <dbReference type="EMBL" id="MCU6762906.1"/>
    </source>
</evidence>
<gene>
    <name evidence="5" type="ORF">OCV88_11245</name>
</gene>
<dbReference type="InterPro" id="IPR036724">
    <property type="entry name" value="Cobalamin-bd_sf"/>
</dbReference>
<dbReference type="Gene3D" id="1.10.1240.10">
    <property type="entry name" value="Methionine synthase domain"/>
    <property type="match status" value="1"/>
</dbReference>
<dbReference type="PROSITE" id="PS51337">
    <property type="entry name" value="B12_BINDING_NTER"/>
    <property type="match status" value="1"/>
</dbReference>
<evidence type="ECO:0000256" key="2">
    <source>
        <dbReference type="ARBA" id="ARBA00023285"/>
    </source>
</evidence>
<dbReference type="InterPro" id="IPR003759">
    <property type="entry name" value="Cbl-bd_cap"/>
</dbReference>
<dbReference type="InterPro" id="IPR036594">
    <property type="entry name" value="Meth_synthase_dom"/>
</dbReference>
<evidence type="ECO:0000259" key="3">
    <source>
        <dbReference type="PROSITE" id="PS51332"/>
    </source>
</evidence>
<feature type="domain" description="B12-binding N-terminal" evidence="4">
    <location>
        <begin position="1"/>
        <end position="92"/>
    </location>
</feature>
<dbReference type="SUPFAM" id="SSF52242">
    <property type="entry name" value="Cobalamin (vitamin B12)-binding domain"/>
    <property type="match status" value="1"/>
</dbReference>
<organism evidence="5 6">
    <name type="scientific">Brotonthovivens ammoniilytica</name>
    <dbReference type="NCBI Taxonomy" id="2981725"/>
    <lineage>
        <taxon>Bacteria</taxon>
        <taxon>Bacillati</taxon>
        <taxon>Bacillota</taxon>
        <taxon>Clostridia</taxon>
        <taxon>Lachnospirales</taxon>
        <taxon>Lachnospiraceae</taxon>
        <taxon>Brotonthovivens</taxon>
    </lineage>
</organism>
<dbReference type="SUPFAM" id="SSF47644">
    <property type="entry name" value="Methionine synthase domain"/>
    <property type="match status" value="1"/>
</dbReference>
<dbReference type="Pfam" id="PF02607">
    <property type="entry name" value="B12-binding_2"/>
    <property type="match status" value="1"/>
</dbReference>
<accession>A0ABT2TL77</accession>
<protein>
    <submittedName>
        <fullName evidence="5">Cobalamin-dependent protein</fullName>
    </submittedName>
</protein>
<dbReference type="RefSeq" id="WP_158425562.1">
    <property type="nucleotide sequence ID" value="NZ_JAOQJQ010000004.1"/>
</dbReference>
<proteinExistence type="predicted"/>
<comment type="caution">
    <text evidence="5">The sequence shown here is derived from an EMBL/GenBank/DDBJ whole genome shotgun (WGS) entry which is preliminary data.</text>
</comment>
<dbReference type="PANTHER" id="PTHR45833">
    <property type="entry name" value="METHIONINE SYNTHASE"/>
    <property type="match status" value="1"/>
</dbReference>
<dbReference type="EMBL" id="JAOQJQ010000004">
    <property type="protein sequence ID" value="MCU6762906.1"/>
    <property type="molecule type" value="Genomic_DNA"/>
</dbReference>
<dbReference type="Pfam" id="PF02310">
    <property type="entry name" value="B12-binding"/>
    <property type="match status" value="1"/>
</dbReference>
<keyword evidence="1" id="KW-0479">Metal-binding</keyword>
<sequence length="230" mass="25048">MKDREQMLEDIRQAIQNGKAKGAKKLIEQALEDGLEGQVIIDRCLLKAMDKIAEAFSSDLKFVPDVILASRAMNVATVVVEESMGLEMAKTLGTAVTATVRGDLHDIGLNLVSMMLRNVGFKVYNMGCDVSADALIKKAEEVNADIICMSAMLTTTMPQIQGVIKLLENKGLRNKYCVMIGGAPVTGRYAHRIGADIYTGDAGEAALKAKKWMQENGRCKAVNEYFINGD</sequence>